<dbReference type="AlphaFoldDB" id="A0A420VER2"/>
<name>A0A420VER2_9BACI</name>
<evidence type="ECO:0000313" key="2">
    <source>
        <dbReference type="EMBL" id="RKO61863.1"/>
    </source>
</evidence>
<dbReference type="EMBL" id="AZRV01000035">
    <property type="protein sequence ID" value="RKO61863.1"/>
    <property type="molecule type" value="Genomic_DNA"/>
</dbReference>
<accession>A0A420VER2</accession>
<sequence>MKRLKHLLKNEKGAYSVIAAILVVILVTCLTAYVDIVNMRWALNEVQTIMDAAGINTLQNQVNNKALRAEIFSLSSSDSDLTDEEYANVADETFTPAEQKKYKEEMRDYYYREIERQIENVTKVAEYDVERVDITFSYDDWGLGETKGKLPQITLEAVVRMRVKTTPFFDEYSSVSKTLYSSRNNANFTVTYNGVAEDGLTELIVRSVTRLVYR</sequence>
<proteinExistence type="predicted"/>
<protein>
    <recommendedName>
        <fullName evidence="4">Flp pilus-assembly TadE/G-like</fullName>
    </recommendedName>
</protein>
<dbReference type="Proteomes" id="UP000286235">
    <property type="component" value="Unassembled WGS sequence"/>
</dbReference>
<gene>
    <name evidence="2" type="ORF">Cdeb_01358</name>
</gene>
<evidence type="ECO:0000313" key="3">
    <source>
        <dbReference type="Proteomes" id="UP000286235"/>
    </source>
</evidence>
<keyword evidence="1" id="KW-1133">Transmembrane helix</keyword>
<feature type="transmembrane region" description="Helical" evidence="1">
    <location>
        <begin position="12"/>
        <end position="34"/>
    </location>
</feature>
<comment type="caution">
    <text evidence="2">The sequence shown here is derived from an EMBL/GenBank/DDBJ whole genome shotgun (WGS) entry which is preliminary data.</text>
</comment>
<keyword evidence="1" id="KW-0472">Membrane</keyword>
<evidence type="ECO:0000256" key="1">
    <source>
        <dbReference type="SAM" id="Phobius"/>
    </source>
</evidence>
<organism evidence="2 3">
    <name type="scientific">Caldibacillus debilis GB1</name>
    <dbReference type="NCBI Taxonomy" id="1339248"/>
    <lineage>
        <taxon>Bacteria</taxon>
        <taxon>Bacillati</taxon>
        <taxon>Bacillota</taxon>
        <taxon>Bacilli</taxon>
        <taxon>Bacillales</taxon>
        <taxon>Bacillaceae</taxon>
        <taxon>Caldibacillus</taxon>
    </lineage>
</organism>
<dbReference type="RefSeq" id="WP_120669346.1">
    <property type="nucleotide sequence ID" value="NZ_AZRV01000035.1"/>
</dbReference>
<evidence type="ECO:0008006" key="4">
    <source>
        <dbReference type="Google" id="ProtNLM"/>
    </source>
</evidence>
<keyword evidence="1" id="KW-0812">Transmembrane</keyword>
<reference evidence="2 3" key="1">
    <citation type="submission" date="2013-12" db="EMBL/GenBank/DDBJ databases">
        <title>Genome and proteome characterization of Caldibacillus debilis GB1 derived from a cellulolytic aero-tolerant co-culture.</title>
        <authorList>
            <person name="Wushke S.T."/>
            <person name="Zhang X."/>
            <person name="Fristensky B."/>
            <person name="Wilkins J.A."/>
            <person name="Levin D.B."/>
            <person name="Sparling R."/>
        </authorList>
    </citation>
    <scope>NUCLEOTIDE SEQUENCE [LARGE SCALE GENOMIC DNA]</scope>
    <source>
        <strain evidence="2 3">GB1</strain>
    </source>
</reference>
<keyword evidence="3" id="KW-1185">Reference proteome</keyword>